<dbReference type="Gene3D" id="3.40.50.1010">
    <property type="entry name" value="5'-nuclease"/>
    <property type="match status" value="1"/>
</dbReference>
<evidence type="ECO:0000313" key="1">
    <source>
        <dbReference type="EMBL" id="CAE7921032.1"/>
    </source>
</evidence>
<comment type="caution">
    <text evidence="1">The sequence shown here is derived from an EMBL/GenBank/DDBJ whole genome shotgun (WGS) entry which is preliminary data.</text>
</comment>
<sequence length="409" mass="45668">MQHVASSCKAMETLIFAAPETIKKKTWQELLTDERVVFHPVTRAGAGKPGDSAIIDHLEGFIAGTASRIALLTSDRDFVPLVRRAGASGKQVLVVVPAARIHVGDLYRKAHADVHVVKADRPNVTRVKAVLLPGGKGSVNFCAPVARLHCPEEHQVVKNKLVELEYCTEDQHSGFMLNPMAKFWYENGRGSLVLFPTGLALKQVHQELVNNATRAWVPCERKLSVILPVGKRGKSSAAQIRKFGSNFACCIFRGGGPCIFEDSSTLAATVLRKLGFLDEQFNKDMREALLVFANGTENKYNLRDLGTLPCESDTVEDVQAKFRLAFLASNSSAMWQLPPADSYVRQLFLQDKRISHRRATTVEVFDAMRKYVRQKGWGEMSSYNALVWRIVYESNRTDPKRRDLVHFDA</sequence>
<evidence type="ECO:0008006" key="3">
    <source>
        <dbReference type="Google" id="ProtNLM"/>
    </source>
</evidence>
<dbReference type="OrthoDB" id="10518163at2759"/>
<gene>
    <name evidence="1" type="ORF">SNEC2469_LOCUS31732</name>
</gene>
<reference evidence="1" key="1">
    <citation type="submission" date="2021-02" db="EMBL/GenBank/DDBJ databases">
        <authorList>
            <person name="Dougan E. K."/>
            <person name="Rhodes N."/>
            <person name="Thang M."/>
            <person name="Chan C."/>
        </authorList>
    </citation>
    <scope>NUCLEOTIDE SEQUENCE</scope>
</reference>
<evidence type="ECO:0000313" key="2">
    <source>
        <dbReference type="Proteomes" id="UP000601435"/>
    </source>
</evidence>
<proteinExistence type="predicted"/>
<accession>A0A813BS82</accession>
<dbReference type="AlphaFoldDB" id="A0A813BS82"/>
<name>A0A813BS82_9DINO</name>
<protein>
    <recommendedName>
        <fullName evidence="3">NYN domain-containing protein</fullName>
    </recommendedName>
</protein>
<organism evidence="1 2">
    <name type="scientific">Symbiodinium necroappetens</name>
    <dbReference type="NCBI Taxonomy" id="1628268"/>
    <lineage>
        <taxon>Eukaryota</taxon>
        <taxon>Sar</taxon>
        <taxon>Alveolata</taxon>
        <taxon>Dinophyceae</taxon>
        <taxon>Suessiales</taxon>
        <taxon>Symbiodiniaceae</taxon>
        <taxon>Symbiodinium</taxon>
    </lineage>
</organism>
<keyword evidence="2" id="KW-1185">Reference proteome</keyword>
<dbReference type="Proteomes" id="UP000601435">
    <property type="component" value="Unassembled WGS sequence"/>
</dbReference>
<dbReference type="EMBL" id="CAJNJA010077811">
    <property type="protein sequence ID" value="CAE7921032.1"/>
    <property type="molecule type" value="Genomic_DNA"/>
</dbReference>